<keyword evidence="4" id="KW-1185">Reference proteome</keyword>
<gene>
    <name evidence="3" type="ORF">ASPCADRAFT_508366</name>
</gene>
<reference evidence="4" key="1">
    <citation type="journal article" date="2017" name="Genome Biol.">
        <title>Comparative genomics reveals high biological diversity and specific adaptations in the industrially and medically important fungal genus Aspergillus.</title>
        <authorList>
            <person name="de Vries R.P."/>
            <person name="Riley R."/>
            <person name="Wiebenga A."/>
            <person name="Aguilar-Osorio G."/>
            <person name="Amillis S."/>
            <person name="Uchima C.A."/>
            <person name="Anderluh G."/>
            <person name="Asadollahi M."/>
            <person name="Askin M."/>
            <person name="Barry K."/>
            <person name="Battaglia E."/>
            <person name="Bayram O."/>
            <person name="Benocci T."/>
            <person name="Braus-Stromeyer S.A."/>
            <person name="Caldana C."/>
            <person name="Canovas D."/>
            <person name="Cerqueira G.C."/>
            <person name="Chen F."/>
            <person name="Chen W."/>
            <person name="Choi C."/>
            <person name="Clum A."/>
            <person name="Dos Santos R.A."/>
            <person name="Damasio A.R."/>
            <person name="Diallinas G."/>
            <person name="Emri T."/>
            <person name="Fekete E."/>
            <person name="Flipphi M."/>
            <person name="Freyberg S."/>
            <person name="Gallo A."/>
            <person name="Gournas C."/>
            <person name="Habgood R."/>
            <person name="Hainaut M."/>
            <person name="Harispe M.L."/>
            <person name="Henrissat B."/>
            <person name="Hilden K.S."/>
            <person name="Hope R."/>
            <person name="Hossain A."/>
            <person name="Karabika E."/>
            <person name="Karaffa L."/>
            <person name="Karanyi Z."/>
            <person name="Krasevec N."/>
            <person name="Kuo A."/>
            <person name="Kusch H."/>
            <person name="LaButti K."/>
            <person name="Lagendijk E.L."/>
            <person name="Lapidus A."/>
            <person name="Levasseur A."/>
            <person name="Lindquist E."/>
            <person name="Lipzen A."/>
            <person name="Logrieco A.F."/>
            <person name="MacCabe A."/>
            <person name="Maekelae M.R."/>
            <person name="Malavazi I."/>
            <person name="Melin P."/>
            <person name="Meyer V."/>
            <person name="Mielnichuk N."/>
            <person name="Miskei M."/>
            <person name="Molnar A.P."/>
            <person name="Mule G."/>
            <person name="Ngan C.Y."/>
            <person name="Orejas M."/>
            <person name="Orosz E."/>
            <person name="Ouedraogo J.P."/>
            <person name="Overkamp K.M."/>
            <person name="Park H.-S."/>
            <person name="Perrone G."/>
            <person name="Piumi F."/>
            <person name="Punt P.J."/>
            <person name="Ram A.F."/>
            <person name="Ramon A."/>
            <person name="Rauscher S."/>
            <person name="Record E."/>
            <person name="Riano-Pachon D.M."/>
            <person name="Robert V."/>
            <person name="Roehrig J."/>
            <person name="Ruller R."/>
            <person name="Salamov A."/>
            <person name="Salih N.S."/>
            <person name="Samson R.A."/>
            <person name="Sandor E."/>
            <person name="Sanguinetti M."/>
            <person name="Schuetze T."/>
            <person name="Sepcic K."/>
            <person name="Shelest E."/>
            <person name="Sherlock G."/>
            <person name="Sophianopoulou V."/>
            <person name="Squina F.M."/>
            <person name="Sun H."/>
            <person name="Susca A."/>
            <person name="Todd R.B."/>
            <person name="Tsang A."/>
            <person name="Unkles S.E."/>
            <person name="van de Wiele N."/>
            <person name="van Rossen-Uffink D."/>
            <person name="Oliveira J.V."/>
            <person name="Vesth T.C."/>
            <person name="Visser J."/>
            <person name="Yu J.-H."/>
            <person name="Zhou M."/>
            <person name="Andersen M.R."/>
            <person name="Archer D.B."/>
            <person name="Baker S.E."/>
            <person name="Benoit I."/>
            <person name="Brakhage A.A."/>
            <person name="Braus G.H."/>
            <person name="Fischer R."/>
            <person name="Frisvad J.C."/>
            <person name="Goldman G.H."/>
            <person name="Houbraken J."/>
            <person name="Oakley B."/>
            <person name="Pocsi I."/>
            <person name="Scazzocchio C."/>
            <person name="Seiboth B."/>
            <person name="vanKuyk P.A."/>
            <person name="Wortman J."/>
            <person name="Dyer P.S."/>
            <person name="Grigoriev I.V."/>
        </authorList>
    </citation>
    <scope>NUCLEOTIDE SEQUENCE [LARGE SCALE GENOMIC DNA]</scope>
    <source>
        <strain evidence="4">ITEM 5010</strain>
    </source>
</reference>
<evidence type="ECO:0000313" key="3">
    <source>
        <dbReference type="EMBL" id="OOF93873.1"/>
    </source>
</evidence>
<dbReference type="AlphaFoldDB" id="A0A1R3RHD3"/>
<feature type="region of interest" description="Disordered" evidence="1">
    <location>
        <begin position="1"/>
        <end position="27"/>
    </location>
</feature>
<dbReference type="Proteomes" id="UP000188318">
    <property type="component" value="Unassembled WGS sequence"/>
</dbReference>
<evidence type="ECO:0000313" key="4">
    <source>
        <dbReference type="Proteomes" id="UP000188318"/>
    </source>
</evidence>
<evidence type="ECO:0000256" key="1">
    <source>
        <dbReference type="SAM" id="MobiDB-lite"/>
    </source>
</evidence>
<organism evidence="3 4">
    <name type="scientific">Aspergillus carbonarius (strain ITEM 5010)</name>
    <dbReference type="NCBI Taxonomy" id="602072"/>
    <lineage>
        <taxon>Eukaryota</taxon>
        <taxon>Fungi</taxon>
        <taxon>Dikarya</taxon>
        <taxon>Ascomycota</taxon>
        <taxon>Pezizomycotina</taxon>
        <taxon>Eurotiomycetes</taxon>
        <taxon>Eurotiomycetidae</taxon>
        <taxon>Eurotiales</taxon>
        <taxon>Aspergillaceae</taxon>
        <taxon>Aspergillus</taxon>
        <taxon>Aspergillus subgen. Circumdati</taxon>
    </lineage>
</organism>
<feature type="transmembrane region" description="Helical" evidence="2">
    <location>
        <begin position="306"/>
        <end position="327"/>
    </location>
</feature>
<sequence length="345" mass="38353">MMSSTRSSVRAVTPPSPSPSPVLHSQPIFTIPTTTTTSGPLSTTCPRLLLLLSEILLIFQGIATLANIRILITTDLTNHPDIPNTEDAVSETDPMIPKDKDVSSNIHNITFMICNPIPIQEVKSRILCARSDIFFPSKHGILYAHQHRQLDLTFVPSQYGLPGPHPAHNDWSQVPSAATLIKDLKPGRLPTLAPRDQVIWQVYFCGLGGHGSHSNQADACTAWVCLARVGGLFPVKWAEWEVETLLLGLDDVVKFSPIAKETWMLELGLDQSWRRYLPPVRRSWRQLVRRVGQFAPSFGAIADRQLMLLGYVLGLVYVLYLGILWVMDASSRAWVWVLLLLGILG</sequence>
<evidence type="ECO:0000256" key="2">
    <source>
        <dbReference type="SAM" id="Phobius"/>
    </source>
</evidence>
<dbReference type="OrthoDB" id="5421247at2759"/>
<keyword evidence="2" id="KW-1133">Transmembrane helix</keyword>
<name>A0A1R3RHD3_ASPC5</name>
<accession>A0A1R3RHD3</accession>
<keyword evidence="2" id="KW-0812">Transmembrane</keyword>
<dbReference type="EMBL" id="KV907503">
    <property type="protein sequence ID" value="OOF93873.1"/>
    <property type="molecule type" value="Genomic_DNA"/>
</dbReference>
<keyword evidence="2" id="KW-0472">Membrane</keyword>
<dbReference type="VEuPathDB" id="FungiDB:ASPCADRAFT_508366"/>
<proteinExistence type="predicted"/>
<protein>
    <submittedName>
        <fullName evidence="3">Uncharacterized protein</fullName>
    </submittedName>
</protein>